<keyword evidence="3" id="KW-1185">Reference proteome</keyword>
<evidence type="ECO:0000313" key="2">
    <source>
        <dbReference type="EMBL" id="SHE27444.1"/>
    </source>
</evidence>
<dbReference type="STRING" id="1123404.SAMN02745784_00047"/>
<name>A0A1M4S5F3_9FIRM</name>
<keyword evidence="1" id="KW-0472">Membrane</keyword>
<accession>A0A1M4S5F3</accession>
<proteinExistence type="predicted"/>
<organism evidence="2 3">
    <name type="scientific">Tissierella praeacuta DSM 18095</name>
    <dbReference type="NCBI Taxonomy" id="1123404"/>
    <lineage>
        <taxon>Bacteria</taxon>
        <taxon>Bacillati</taxon>
        <taxon>Bacillota</taxon>
        <taxon>Tissierellia</taxon>
        <taxon>Tissierellales</taxon>
        <taxon>Tissierellaceae</taxon>
        <taxon>Tissierella</taxon>
    </lineage>
</organism>
<dbReference type="AlphaFoldDB" id="A0A1M4S5F3"/>
<evidence type="ECO:0000313" key="3">
    <source>
        <dbReference type="Proteomes" id="UP000184114"/>
    </source>
</evidence>
<keyword evidence="1" id="KW-1133">Transmembrane helix</keyword>
<keyword evidence="1" id="KW-0812">Transmembrane</keyword>
<gene>
    <name evidence="2" type="ORF">SAMN02745784_00047</name>
</gene>
<dbReference type="Proteomes" id="UP000184114">
    <property type="component" value="Unassembled WGS sequence"/>
</dbReference>
<reference evidence="3" key="1">
    <citation type="submission" date="2016-11" db="EMBL/GenBank/DDBJ databases">
        <authorList>
            <person name="Varghese N."/>
            <person name="Submissions S."/>
        </authorList>
    </citation>
    <scope>NUCLEOTIDE SEQUENCE [LARGE SCALE GENOMIC DNA]</scope>
    <source>
        <strain evidence="3">DSM 18095</strain>
    </source>
</reference>
<dbReference type="EMBL" id="FQTY01000001">
    <property type="protein sequence ID" value="SHE27444.1"/>
    <property type="molecule type" value="Genomic_DNA"/>
</dbReference>
<protein>
    <submittedName>
        <fullName evidence="2">Uncharacterized protein</fullName>
    </submittedName>
</protein>
<sequence length="45" mass="5134">MFTVQARLDSISIIYSYISLIISLAIIGLGIYLFKKIIKIINNLF</sequence>
<feature type="transmembrane region" description="Helical" evidence="1">
    <location>
        <begin position="12"/>
        <end position="34"/>
    </location>
</feature>
<evidence type="ECO:0000256" key="1">
    <source>
        <dbReference type="SAM" id="Phobius"/>
    </source>
</evidence>